<dbReference type="GO" id="GO:0017000">
    <property type="term" value="P:antibiotic biosynthetic process"/>
    <property type="evidence" value="ECO:0007669"/>
    <property type="project" value="UniProtKB-ARBA"/>
</dbReference>
<feature type="domain" description="Methyltransferase" evidence="3">
    <location>
        <begin position="72"/>
        <end position="165"/>
    </location>
</feature>
<feature type="region of interest" description="Disordered" evidence="2">
    <location>
        <begin position="282"/>
        <end position="308"/>
    </location>
</feature>
<evidence type="ECO:0000313" key="4">
    <source>
        <dbReference type="EMBL" id="AYC42129.1"/>
    </source>
</evidence>
<dbReference type="EMBL" id="CP032427">
    <property type="protein sequence ID" value="AYC42129.1"/>
    <property type="molecule type" value="Genomic_DNA"/>
</dbReference>
<dbReference type="PANTHER" id="PTHR43861:SF3">
    <property type="entry name" value="PUTATIVE (AFU_ORTHOLOGUE AFUA_2G14390)-RELATED"/>
    <property type="match status" value="1"/>
</dbReference>
<keyword evidence="4" id="KW-0489">Methyltransferase</keyword>
<dbReference type="InterPro" id="IPR029063">
    <property type="entry name" value="SAM-dependent_MTases_sf"/>
</dbReference>
<name>A0AAI8L3A4_9ACTN</name>
<evidence type="ECO:0000256" key="2">
    <source>
        <dbReference type="SAM" id="MobiDB-lite"/>
    </source>
</evidence>
<protein>
    <submittedName>
        <fullName evidence="4">Ubiquinone/menaquinone biosynthesis C-methyltransferase UbiE</fullName>
        <ecNumber evidence="4">2.1.1.163</ecNumber>
    </submittedName>
</protein>
<dbReference type="Gene3D" id="3.40.50.150">
    <property type="entry name" value="Vaccinia Virus protein VP39"/>
    <property type="match status" value="1"/>
</dbReference>
<dbReference type="Proteomes" id="UP000265765">
    <property type="component" value="Chromosome"/>
</dbReference>
<proteinExistence type="predicted"/>
<gene>
    <name evidence="4" type="primary">ubiE_6</name>
    <name evidence="4" type="ORF">DWG14_06421</name>
</gene>
<dbReference type="SUPFAM" id="SSF53335">
    <property type="entry name" value="S-adenosyl-L-methionine-dependent methyltransferases"/>
    <property type="match status" value="1"/>
</dbReference>
<dbReference type="Pfam" id="PF13649">
    <property type="entry name" value="Methyltransf_25"/>
    <property type="match status" value="1"/>
</dbReference>
<dbReference type="GeneID" id="91285241"/>
<dbReference type="GO" id="GO:0043770">
    <property type="term" value="F:demethylmenaquinone methyltransferase activity"/>
    <property type="evidence" value="ECO:0007669"/>
    <property type="project" value="UniProtKB-EC"/>
</dbReference>
<organism evidence="4 5">
    <name type="scientific">Streptomyces griseorubiginosus</name>
    <dbReference type="NCBI Taxonomy" id="67304"/>
    <lineage>
        <taxon>Bacteria</taxon>
        <taxon>Bacillati</taxon>
        <taxon>Actinomycetota</taxon>
        <taxon>Actinomycetes</taxon>
        <taxon>Kitasatosporales</taxon>
        <taxon>Streptomycetaceae</taxon>
        <taxon>Streptomyces</taxon>
    </lineage>
</organism>
<reference evidence="4 5" key="1">
    <citation type="submission" date="2018-09" db="EMBL/GenBank/DDBJ databases">
        <title>Production of Trimethoprim by Streptomyces sp. 3E-1.</title>
        <authorList>
            <person name="Kang H.J."/>
            <person name="Kim S.B."/>
        </authorList>
    </citation>
    <scope>NUCLEOTIDE SEQUENCE [LARGE SCALE GENOMIC DNA]</scope>
    <source>
        <strain evidence="4 5">3E-1</strain>
    </source>
</reference>
<sequence>MTAENTPDGVHDAAAARDGLAANRALWDDLAEFHGTDPEDRSYDVRAFLGGGQTLRRIERELAGDVAGKDLLHLQCHFGMDTLNWARLGARVTGVDFSSTAIARARSLAEQTGLAAEFVEADAQRLPDDLAGRFDLVVATYGVLSWIGDLDAWMGGAATALRPGGRMVLVDLHPVFQTVLTIDPLVADWPYGGGAPRHEMMGTYAHADAPVEPKKSTQYPYSVGEIVTAAASAGLVVERLGEHTETETDGRHILPRGRDGLYRFPFSDTYLPVLYSLSAALRPTSGGHPSGADHRRPRPAEGTTSPSL</sequence>
<evidence type="ECO:0000256" key="1">
    <source>
        <dbReference type="ARBA" id="ARBA00022679"/>
    </source>
</evidence>
<dbReference type="EC" id="2.1.1.163" evidence="4"/>
<dbReference type="KEGG" id="sge:DWG14_06421"/>
<evidence type="ECO:0000313" key="5">
    <source>
        <dbReference type="Proteomes" id="UP000265765"/>
    </source>
</evidence>
<keyword evidence="4" id="KW-0830">Ubiquinone</keyword>
<dbReference type="GO" id="GO:0032259">
    <property type="term" value="P:methylation"/>
    <property type="evidence" value="ECO:0007669"/>
    <property type="project" value="UniProtKB-KW"/>
</dbReference>
<accession>A0AAI8L3A4</accession>
<keyword evidence="1 4" id="KW-0808">Transferase</keyword>
<dbReference type="InterPro" id="IPR041698">
    <property type="entry name" value="Methyltransf_25"/>
</dbReference>
<dbReference type="PANTHER" id="PTHR43861">
    <property type="entry name" value="TRANS-ACONITATE 2-METHYLTRANSFERASE-RELATED"/>
    <property type="match status" value="1"/>
</dbReference>
<dbReference type="AlphaFoldDB" id="A0AAI8L3A4"/>
<evidence type="ECO:0000259" key="3">
    <source>
        <dbReference type="Pfam" id="PF13649"/>
    </source>
</evidence>
<dbReference type="CDD" id="cd02440">
    <property type="entry name" value="AdoMet_MTases"/>
    <property type="match status" value="1"/>
</dbReference>
<dbReference type="RefSeq" id="WP_120052723.1">
    <property type="nucleotide sequence ID" value="NZ_CP032427.1"/>
</dbReference>